<keyword evidence="4" id="KW-0747">Spliceosome</keyword>
<keyword evidence="7" id="KW-0508">mRNA splicing</keyword>
<sequence length="234" mass="26335">MDGRGEEDEIPPNATVYVKNLDERVKIPALVEALREVFAEFGTVVDIVAKKSLKRKGQAFVVFESIDAAQTAIDEVNGFELFGKQMNCEFAKTKSDATVKREGNEDEFEQHKRQRITEKERKQAAVQAERKKRPAPDQLESEKPKQARVGQVPDEHLPPNTTLMVSGVPEGYNVEAMTAIFARFPEFKEYLEVPFRPGLGFVHYTDLSGAIMAKNATANMQLGDSKIKVTYQRK</sequence>
<evidence type="ECO:0000256" key="2">
    <source>
        <dbReference type="ARBA" id="ARBA00007243"/>
    </source>
</evidence>
<evidence type="ECO:0000256" key="6">
    <source>
        <dbReference type="ARBA" id="ARBA00022884"/>
    </source>
</evidence>
<dbReference type="PANTHER" id="PTHR10352">
    <property type="entry name" value="EUKARYOTIC TRANSLATION INITIATION FACTOR 3 SUBUNIT G"/>
    <property type="match status" value="1"/>
</dbReference>
<proteinExistence type="inferred from homology"/>
<evidence type="ECO:0000256" key="11">
    <source>
        <dbReference type="SAM" id="MobiDB-lite"/>
    </source>
</evidence>
<evidence type="ECO:0000256" key="10">
    <source>
        <dbReference type="PROSITE-ProRule" id="PRU00176"/>
    </source>
</evidence>
<evidence type="ECO:0000256" key="5">
    <source>
        <dbReference type="ARBA" id="ARBA00022737"/>
    </source>
</evidence>
<dbReference type="GO" id="GO:0003723">
    <property type="term" value="F:RNA binding"/>
    <property type="evidence" value="ECO:0007669"/>
    <property type="project" value="UniProtKB-UniRule"/>
</dbReference>
<dbReference type="InParanoid" id="A0A2K1QUC1"/>
<dbReference type="GO" id="GO:0006397">
    <property type="term" value="P:mRNA processing"/>
    <property type="evidence" value="ECO:0007669"/>
    <property type="project" value="UniProtKB-KW"/>
</dbReference>
<dbReference type="GO" id="GO:0030532">
    <property type="term" value="C:small nuclear ribonucleoprotein complex"/>
    <property type="evidence" value="ECO:0007669"/>
    <property type="project" value="UniProtKB-ARBA"/>
</dbReference>
<evidence type="ECO:0000256" key="4">
    <source>
        <dbReference type="ARBA" id="ARBA00022728"/>
    </source>
</evidence>
<dbReference type="AlphaFoldDB" id="A0A2K1QUC1"/>
<feature type="region of interest" description="Disordered" evidence="11">
    <location>
        <begin position="94"/>
        <end position="160"/>
    </location>
</feature>
<dbReference type="PROSITE" id="PS50102">
    <property type="entry name" value="RRM"/>
    <property type="match status" value="2"/>
</dbReference>
<dbReference type="Gene3D" id="3.30.70.330">
    <property type="match status" value="2"/>
</dbReference>
<accession>A0A2K1QUC1</accession>
<dbReference type="OrthoDB" id="266020at2759"/>
<dbReference type="InterPro" id="IPR012677">
    <property type="entry name" value="Nucleotide-bd_a/b_plait_sf"/>
</dbReference>
<comment type="caution">
    <text evidence="13">The sequence shown here is derived from an EMBL/GenBank/DDBJ whole genome shotgun (WGS) entry which is preliminary data.</text>
</comment>
<dbReference type="GO" id="GO:0008380">
    <property type="term" value="P:RNA splicing"/>
    <property type="evidence" value="ECO:0007669"/>
    <property type="project" value="UniProtKB-KW"/>
</dbReference>
<dbReference type="Pfam" id="PF00076">
    <property type="entry name" value="RRM_1"/>
    <property type="match status" value="2"/>
</dbReference>
<comment type="subcellular location">
    <subcellularLocation>
        <location evidence="1">Nucleus</location>
    </subcellularLocation>
</comment>
<keyword evidence="8" id="KW-0539">Nucleus</keyword>
<feature type="domain" description="RRM" evidence="12">
    <location>
        <begin position="14"/>
        <end position="93"/>
    </location>
</feature>
<keyword evidence="6 10" id="KW-0694">RNA-binding</keyword>
<evidence type="ECO:0000259" key="12">
    <source>
        <dbReference type="PROSITE" id="PS50102"/>
    </source>
</evidence>
<reference evidence="13 14" key="1">
    <citation type="submission" date="2017-06" db="EMBL/GenBank/DDBJ databases">
        <title>Draft genome sequence of a variant of Elsinoe murrayae.</title>
        <authorList>
            <person name="Cheng Q."/>
        </authorList>
    </citation>
    <scope>NUCLEOTIDE SEQUENCE [LARGE SCALE GENOMIC DNA]</scope>
    <source>
        <strain evidence="13 14">CQ-2017a</strain>
    </source>
</reference>
<dbReference type="FunFam" id="3.30.70.330:FF:000029">
    <property type="entry name" value="U2 small nuclear ribonucleoprotein B"/>
    <property type="match status" value="1"/>
</dbReference>
<gene>
    <name evidence="13" type="ORF">CAC42_5206</name>
</gene>
<feature type="compositionally biased region" description="Basic and acidic residues" evidence="11">
    <location>
        <begin position="94"/>
        <end position="123"/>
    </location>
</feature>
<dbReference type="STRING" id="2082308.A0A2K1QUC1"/>
<keyword evidence="9" id="KW-0687">Ribonucleoprotein</keyword>
<evidence type="ECO:0000313" key="14">
    <source>
        <dbReference type="Proteomes" id="UP000243797"/>
    </source>
</evidence>
<evidence type="ECO:0000256" key="1">
    <source>
        <dbReference type="ARBA" id="ARBA00004123"/>
    </source>
</evidence>
<name>A0A2K1QUC1_9PEZI</name>
<dbReference type="EMBL" id="NKHZ01000039">
    <property type="protein sequence ID" value="PNS18667.1"/>
    <property type="molecule type" value="Genomic_DNA"/>
</dbReference>
<feature type="domain" description="RRM" evidence="12">
    <location>
        <begin position="161"/>
        <end position="234"/>
    </location>
</feature>
<dbReference type="Proteomes" id="UP000243797">
    <property type="component" value="Unassembled WGS sequence"/>
</dbReference>
<evidence type="ECO:0000256" key="9">
    <source>
        <dbReference type="ARBA" id="ARBA00023274"/>
    </source>
</evidence>
<dbReference type="InterPro" id="IPR035979">
    <property type="entry name" value="RBD_domain_sf"/>
</dbReference>
<protein>
    <recommendedName>
        <fullName evidence="12">RRM domain-containing protein</fullName>
    </recommendedName>
</protein>
<evidence type="ECO:0000256" key="8">
    <source>
        <dbReference type="ARBA" id="ARBA00023242"/>
    </source>
</evidence>
<dbReference type="SUPFAM" id="SSF54928">
    <property type="entry name" value="RNA-binding domain, RBD"/>
    <property type="match status" value="1"/>
</dbReference>
<evidence type="ECO:0000256" key="7">
    <source>
        <dbReference type="ARBA" id="ARBA00023187"/>
    </source>
</evidence>
<dbReference type="InterPro" id="IPR000504">
    <property type="entry name" value="RRM_dom"/>
</dbReference>
<dbReference type="GO" id="GO:0005681">
    <property type="term" value="C:spliceosomal complex"/>
    <property type="evidence" value="ECO:0007669"/>
    <property type="project" value="UniProtKB-KW"/>
</dbReference>
<dbReference type="FunFam" id="3.30.70.330:FF:000039">
    <property type="entry name" value="U1 small nuclear ribonucleoprotein A"/>
    <property type="match status" value="1"/>
</dbReference>
<organism evidence="13 14">
    <name type="scientific">Sphaceloma murrayae</name>
    <dbReference type="NCBI Taxonomy" id="2082308"/>
    <lineage>
        <taxon>Eukaryota</taxon>
        <taxon>Fungi</taxon>
        <taxon>Dikarya</taxon>
        <taxon>Ascomycota</taxon>
        <taxon>Pezizomycotina</taxon>
        <taxon>Dothideomycetes</taxon>
        <taxon>Dothideomycetidae</taxon>
        <taxon>Myriangiales</taxon>
        <taxon>Elsinoaceae</taxon>
        <taxon>Sphaceloma</taxon>
    </lineage>
</organism>
<dbReference type="CDD" id="cd12246">
    <property type="entry name" value="RRM1_U1A_like"/>
    <property type="match status" value="1"/>
</dbReference>
<dbReference type="SMART" id="SM00360">
    <property type="entry name" value="RRM"/>
    <property type="match status" value="2"/>
</dbReference>
<comment type="similarity">
    <text evidence="2">Belongs to the RRM U1 A/B'' family.</text>
</comment>
<evidence type="ECO:0000256" key="3">
    <source>
        <dbReference type="ARBA" id="ARBA00022664"/>
    </source>
</evidence>
<evidence type="ECO:0000313" key="13">
    <source>
        <dbReference type="EMBL" id="PNS18667.1"/>
    </source>
</evidence>
<keyword evidence="14" id="KW-1185">Reference proteome</keyword>
<keyword evidence="3" id="KW-0507">mRNA processing</keyword>
<keyword evidence="5" id="KW-0677">Repeat</keyword>